<keyword evidence="5 7" id="KW-0472">Membrane</keyword>
<keyword evidence="3 7" id="KW-0812">Transmembrane</keyword>
<dbReference type="CDD" id="cd16015">
    <property type="entry name" value="LTA_synthase"/>
    <property type="match status" value="1"/>
</dbReference>
<evidence type="ECO:0000313" key="9">
    <source>
        <dbReference type="EMBL" id="QEX17941.1"/>
    </source>
</evidence>
<proteinExistence type="predicted"/>
<dbReference type="Proteomes" id="UP000326202">
    <property type="component" value="Chromosome"/>
</dbReference>
<evidence type="ECO:0000256" key="7">
    <source>
        <dbReference type="SAM" id="Phobius"/>
    </source>
</evidence>
<dbReference type="GO" id="GO:0005886">
    <property type="term" value="C:plasma membrane"/>
    <property type="evidence" value="ECO:0007669"/>
    <property type="project" value="UniProtKB-SubCell"/>
</dbReference>
<dbReference type="RefSeq" id="WP_151178150.1">
    <property type="nucleotide sequence ID" value="NZ_CP042906.1"/>
</dbReference>
<dbReference type="AlphaFoldDB" id="A0A5J6ML55"/>
<keyword evidence="2" id="KW-1003">Cell membrane</keyword>
<keyword evidence="4 7" id="KW-1133">Transmembrane helix</keyword>
<feature type="domain" description="Sulfatase N-terminal" evidence="8">
    <location>
        <begin position="238"/>
        <end position="467"/>
    </location>
</feature>
<accession>A0A5J6ML55</accession>
<feature type="transmembrane region" description="Helical" evidence="7">
    <location>
        <begin position="110"/>
        <end position="135"/>
    </location>
</feature>
<evidence type="ECO:0000313" key="10">
    <source>
        <dbReference type="Proteomes" id="UP000326202"/>
    </source>
</evidence>
<dbReference type="PANTHER" id="PTHR47371:SF3">
    <property type="entry name" value="PHOSPHOGLYCEROL TRANSFERASE I"/>
    <property type="match status" value="1"/>
</dbReference>
<reference evidence="9 10" key="1">
    <citation type="submission" date="2019-08" db="EMBL/GenBank/DDBJ databases">
        <title>Hyperibacter terrae gen. nov., sp. nov. and Hyperibacter viscosus sp. nov., two new members in the family Rhodospirillaceae isolated from the rhizosphere of Hypericum perforatum.</title>
        <authorList>
            <person name="Noviana Z."/>
        </authorList>
    </citation>
    <scope>NUCLEOTIDE SEQUENCE [LARGE SCALE GENOMIC DNA]</scope>
    <source>
        <strain evidence="9 10">R5913</strain>
    </source>
</reference>
<evidence type="ECO:0000256" key="5">
    <source>
        <dbReference type="ARBA" id="ARBA00023136"/>
    </source>
</evidence>
<keyword evidence="10" id="KW-1185">Reference proteome</keyword>
<organism evidence="9 10">
    <name type="scientific">Hypericibacter terrae</name>
    <dbReference type="NCBI Taxonomy" id="2602015"/>
    <lineage>
        <taxon>Bacteria</taxon>
        <taxon>Pseudomonadati</taxon>
        <taxon>Pseudomonadota</taxon>
        <taxon>Alphaproteobacteria</taxon>
        <taxon>Rhodospirillales</taxon>
        <taxon>Dongiaceae</taxon>
        <taxon>Hypericibacter</taxon>
    </lineage>
</organism>
<dbReference type="PANTHER" id="PTHR47371">
    <property type="entry name" value="LIPOTEICHOIC ACID SYNTHASE"/>
    <property type="match status" value="1"/>
</dbReference>
<dbReference type="OrthoDB" id="5363296at2"/>
<dbReference type="InterPro" id="IPR050448">
    <property type="entry name" value="OpgB/LTA_synthase_biosynth"/>
</dbReference>
<gene>
    <name evidence="9" type="ORF">FRZ44_32450</name>
</gene>
<protein>
    <recommendedName>
        <fullName evidence="8">Sulfatase N-terminal domain-containing protein</fullName>
    </recommendedName>
</protein>
<feature type="transmembrane region" description="Helical" evidence="7">
    <location>
        <begin position="20"/>
        <end position="41"/>
    </location>
</feature>
<dbReference type="KEGG" id="htq:FRZ44_32450"/>
<evidence type="ECO:0000256" key="6">
    <source>
        <dbReference type="SAM" id="MobiDB-lite"/>
    </source>
</evidence>
<comment type="subcellular location">
    <subcellularLocation>
        <location evidence="1">Cell membrane</location>
        <topology evidence="1">Multi-pass membrane protein</topology>
    </subcellularLocation>
</comment>
<feature type="region of interest" description="Disordered" evidence="6">
    <location>
        <begin position="612"/>
        <end position="656"/>
    </location>
</feature>
<dbReference type="EMBL" id="CP042906">
    <property type="protein sequence ID" value="QEX17941.1"/>
    <property type="molecule type" value="Genomic_DNA"/>
</dbReference>
<name>A0A5J6ML55_9PROT</name>
<dbReference type="Pfam" id="PF00884">
    <property type="entry name" value="Sulfatase"/>
    <property type="match status" value="1"/>
</dbReference>
<evidence type="ECO:0000256" key="4">
    <source>
        <dbReference type="ARBA" id="ARBA00022989"/>
    </source>
</evidence>
<dbReference type="InterPro" id="IPR017850">
    <property type="entry name" value="Alkaline_phosphatase_core_sf"/>
</dbReference>
<evidence type="ECO:0000256" key="3">
    <source>
        <dbReference type="ARBA" id="ARBA00022692"/>
    </source>
</evidence>
<feature type="transmembrane region" description="Helical" evidence="7">
    <location>
        <begin position="71"/>
        <end position="89"/>
    </location>
</feature>
<feature type="transmembrane region" description="Helical" evidence="7">
    <location>
        <begin position="50"/>
        <end position="65"/>
    </location>
</feature>
<dbReference type="SUPFAM" id="SSF53649">
    <property type="entry name" value="Alkaline phosphatase-like"/>
    <property type="match status" value="1"/>
</dbReference>
<dbReference type="InterPro" id="IPR000917">
    <property type="entry name" value="Sulfatase_N"/>
</dbReference>
<feature type="transmembrane region" description="Helical" evidence="7">
    <location>
        <begin position="147"/>
        <end position="169"/>
    </location>
</feature>
<sequence>MPLSAPISGLGLRFARSRWWIPVVSTLLLYLLADGLAQWLFEIRIVRSRMLWDGGLLLAFSWFLFLVSRRVWIFLAIQTLLVAALWIGNPLKIALLGRPMMPDDMDSFPALIEVLGPLGWVALCLPLALLAGLILVNLTWRGLGAKLGLAGLALLFAIPVLAPAPLVAAMDERFGNTTWDQRENYVWRGAALHSLQEIARELASRHPGPTRAEALAAATLRLAQPWFGNLAVPAKPRNIYVMVLESFWDPSQLTKAGYSEPPFDPRFEALWELAGKSTALSPAFGGQTANAEFEFLCGFPVHDFTVKFESGFDNDLPCLPQVLGQLGYRTVASHPNGPGFWNRQNAYRHAGFEKFWSVKDFDLDDLTGPFLSDRSLYRQVAARLDRERDDRPTLSYVMTYYGHWSYDLGETHPAVLTAQSPNELVQRYGSVIRHKSRELADEIERITATDPEAIVIAFGDHLPTLGAKFGGYVESGLLADRFGDFTADQYGVSDATPLLVIDGKRGPLRVGSVPMFELPRLVMDLVGNSQKTLFDLSRTPGDRLYRPLPEATLVYRGREVAEVCRDGDSDPECRRAADWLASIELLERDMFEGKAYALGALDQPRRSFAPLPVAKPDLPPVEIATSTPESDADTSLVDESMPSGAVHVVQRQTQSD</sequence>
<evidence type="ECO:0000256" key="2">
    <source>
        <dbReference type="ARBA" id="ARBA00022475"/>
    </source>
</evidence>
<evidence type="ECO:0000259" key="8">
    <source>
        <dbReference type="Pfam" id="PF00884"/>
    </source>
</evidence>
<dbReference type="Gene3D" id="3.40.720.10">
    <property type="entry name" value="Alkaline Phosphatase, subunit A"/>
    <property type="match status" value="1"/>
</dbReference>
<evidence type="ECO:0000256" key="1">
    <source>
        <dbReference type="ARBA" id="ARBA00004651"/>
    </source>
</evidence>